<evidence type="ECO:0000256" key="1">
    <source>
        <dbReference type="SAM" id="MobiDB-lite"/>
    </source>
</evidence>
<feature type="domain" description="ESX-1 secretion-associated protein EspA/EspE-like" evidence="2">
    <location>
        <begin position="95"/>
        <end position="179"/>
    </location>
</feature>
<feature type="compositionally biased region" description="Pro residues" evidence="1">
    <location>
        <begin position="296"/>
        <end position="305"/>
    </location>
</feature>
<gene>
    <name evidence="3" type="primary">espA</name>
    <name evidence="3" type="ORF">MCHUDSM44219_04234</name>
</gene>
<sequence>MGLLEDLFQIGDGVRSGIEDAPSFIVNILSGDVHGAVTDGRNLIGDVTGILDGVQGLGVSLGEVPRRYLGSAAKLADSKILAAAQLAIEGQKALTGSGDPDEGNGYRESGRRLEDTVETLIDAAPHDDRWDGAAAKAYRTANDVHRRRASNVQTADTEIARIIGLEAAQVRRTRETLDDVSQNLYDFGLATSWMNFVPGMAAAKAAADIATAAAAMATTNGTVAILVKNSAENALGIRRAERAYLEAIAAVADEDRAAEATPELAGPCGALIKQSDDLAQLPQRIAEQDTYKVPDADPPWGPPATPYSAAPSHPSAGAPPRTGTSPPQPKAPRISVPATPKPTAAPPGAAAAPADRAGFTGQSTGRAPEPIDRKNVKKAENR</sequence>
<comment type="caution">
    <text evidence="3">The sequence shown here is derived from an EMBL/GenBank/DDBJ whole genome shotgun (WGS) entry which is preliminary data.</text>
</comment>
<feature type="region of interest" description="Disordered" evidence="1">
    <location>
        <begin position="290"/>
        <end position="382"/>
    </location>
</feature>
<evidence type="ECO:0000313" key="3">
    <source>
        <dbReference type="EMBL" id="KMO73057.1"/>
    </source>
</evidence>
<dbReference type="Pfam" id="PF18879">
    <property type="entry name" value="EspA_EspE"/>
    <property type="match status" value="1"/>
</dbReference>
<organism evidence="3 4">
    <name type="scientific">Mycolicibacterium chubuense</name>
    <name type="common">Mycobacterium chubuense</name>
    <dbReference type="NCBI Taxonomy" id="1800"/>
    <lineage>
        <taxon>Bacteria</taxon>
        <taxon>Bacillati</taxon>
        <taxon>Actinomycetota</taxon>
        <taxon>Actinomycetes</taxon>
        <taxon>Mycobacteriales</taxon>
        <taxon>Mycobacteriaceae</taxon>
        <taxon>Mycolicibacterium</taxon>
    </lineage>
</organism>
<feature type="compositionally biased region" description="Basic and acidic residues" evidence="1">
    <location>
        <begin position="369"/>
        <end position="382"/>
    </location>
</feature>
<dbReference type="RefSeq" id="WP_053081322.1">
    <property type="nucleotide sequence ID" value="NZ_JYNX01000060.1"/>
</dbReference>
<dbReference type="OrthoDB" id="4622650at2"/>
<evidence type="ECO:0000313" key="4">
    <source>
        <dbReference type="Proteomes" id="UP000036176"/>
    </source>
</evidence>
<dbReference type="AlphaFoldDB" id="A0A0J6VUB9"/>
<evidence type="ECO:0000259" key="2">
    <source>
        <dbReference type="Pfam" id="PF18879"/>
    </source>
</evidence>
<keyword evidence="4" id="KW-1185">Reference proteome</keyword>
<dbReference type="InterPro" id="IPR043796">
    <property type="entry name" value="ESX-1_EspA/EspE-like"/>
</dbReference>
<feature type="compositionally biased region" description="Low complexity" evidence="1">
    <location>
        <begin position="306"/>
        <end position="320"/>
    </location>
</feature>
<reference evidence="3 4" key="1">
    <citation type="journal article" date="2015" name="Genome Biol. Evol.">
        <title>Characterization of Three Mycobacterium spp. with Potential Use in Bioremediation by Genome Sequencing and Comparative Genomics.</title>
        <authorList>
            <person name="Das S."/>
            <person name="Pettersson B.M."/>
            <person name="Behra P.R."/>
            <person name="Ramesh M."/>
            <person name="Dasgupta S."/>
            <person name="Bhattacharya A."/>
            <person name="Kirsebom L.A."/>
        </authorList>
    </citation>
    <scope>NUCLEOTIDE SEQUENCE [LARGE SCALE GENOMIC DNA]</scope>
    <source>
        <strain evidence="3 4">DSM 44219</strain>
    </source>
</reference>
<dbReference type="Proteomes" id="UP000036176">
    <property type="component" value="Unassembled WGS sequence"/>
</dbReference>
<name>A0A0J6VUB9_MYCCU</name>
<accession>A0A0J6VUB9</accession>
<proteinExistence type="predicted"/>
<dbReference type="EMBL" id="JYNX01000060">
    <property type="protein sequence ID" value="KMO73057.1"/>
    <property type="molecule type" value="Genomic_DNA"/>
</dbReference>
<dbReference type="PATRIC" id="fig|1800.3.peg.4256"/>
<protein>
    <submittedName>
        <fullName evidence="3">ESX-1 secretion-associated protein EspA</fullName>
    </submittedName>
</protein>